<gene>
    <name evidence="2" type="ORF">GWK16_21950</name>
</gene>
<dbReference type="PANTHER" id="PTHR43798">
    <property type="entry name" value="MONOACYLGLYCEROL LIPASE"/>
    <property type="match status" value="1"/>
</dbReference>
<dbReference type="Proteomes" id="UP000548582">
    <property type="component" value="Unassembled WGS sequence"/>
</dbReference>
<dbReference type="InterPro" id="IPR029058">
    <property type="entry name" value="AB_hydrolase_fold"/>
</dbReference>
<evidence type="ECO:0000313" key="3">
    <source>
        <dbReference type="Proteomes" id="UP000548582"/>
    </source>
</evidence>
<reference evidence="2 3" key="1">
    <citation type="submission" date="2020-03" db="EMBL/GenBank/DDBJ databases">
        <authorList>
            <person name="Sun Q."/>
        </authorList>
    </citation>
    <scope>NUCLEOTIDE SEQUENCE [LARGE SCALE GENOMIC DNA]</scope>
    <source>
        <strain evidence="2 3">JC162</strain>
    </source>
</reference>
<organism evidence="2 3">
    <name type="scientific">Neoroseomonas marina</name>
    <dbReference type="NCBI Taxonomy" id="1232220"/>
    <lineage>
        <taxon>Bacteria</taxon>
        <taxon>Pseudomonadati</taxon>
        <taxon>Pseudomonadota</taxon>
        <taxon>Alphaproteobacteria</taxon>
        <taxon>Acetobacterales</taxon>
        <taxon>Acetobacteraceae</taxon>
        <taxon>Neoroseomonas</taxon>
    </lineage>
</organism>
<sequence length="296" mass="31924">MDEERMGFGTWSANSGREEPHPVLRAVAEQARRAETPCGTGSMVWRAWGEGQPIVLLHGGSGSWRHWLRNIPVLATGHMVLCPDLPGLGDSDMPPGQASPDGIGALLRDGLRLLLGGRSYDLVGFSFGALCSGHLAAQDHEGCRSLTIVGAGALGFTRSPTELVKVRHLEGAARDDANRHNLAELMFADATRIDEVALAMQDLHTRRARFKSRGWANTDSLKQAILRSRAPLGAIYGEQDAIARPHVQLRLDLVHEMRPGSRTEKIPGAGHWVAYEAADAFNSALARVLARDAAAA</sequence>
<protein>
    <submittedName>
        <fullName evidence="2">Alpha/beta fold hydrolase</fullName>
    </submittedName>
</protein>
<evidence type="ECO:0000259" key="1">
    <source>
        <dbReference type="Pfam" id="PF12697"/>
    </source>
</evidence>
<accession>A0A848EIW1</accession>
<dbReference type="Pfam" id="PF12697">
    <property type="entry name" value="Abhydrolase_6"/>
    <property type="match status" value="1"/>
</dbReference>
<dbReference type="InterPro" id="IPR000073">
    <property type="entry name" value="AB_hydrolase_1"/>
</dbReference>
<dbReference type="EMBL" id="JABBKX010000010">
    <property type="protein sequence ID" value="NMJ43926.1"/>
    <property type="molecule type" value="Genomic_DNA"/>
</dbReference>
<evidence type="ECO:0000313" key="2">
    <source>
        <dbReference type="EMBL" id="NMJ43926.1"/>
    </source>
</evidence>
<keyword evidence="2" id="KW-0378">Hydrolase</keyword>
<dbReference type="GO" id="GO:0016787">
    <property type="term" value="F:hydrolase activity"/>
    <property type="evidence" value="ECO:0007669"/>
    <property type="project" value="UniProtKB-KW"/>
</dbReference>
<dbReference type="SUPFAM" id="SSF53474">
    <property type="entry name" value="alpha/beta-Hydrolases"/>
    <property type="match status" value="1"/>
</dbReference>
<feature type="domain" description="AB hydrolase-1" evidence="1">
    <location>
        <begin position="54"/>
        <end position="283"/>
    </location>
</feature>
<dbReference type="RefSeq" id="WP_170056115.1">
    <property type="nucleotide sequence ID" value="NZ_JABBKX010000010.1"/>
</dbReference>
<comment type="caution">
    <text evidence="2">The sequence shown here is derived from an EMBL/GenBank/DDBJ whole genome shotgun (WGS) entry which is preliminary data.</text>
</comment>
<dbReference type="InterPro" id="IPR050266">
    <property type="entry name" value="AB_hydrolase_sf"/>
</dbReference>
<name>A0A848EIW1_9PROT</name>
<keyword evidence="3" id="KW-1185">Reference proteome</keyword>
<proteinExistence type="predicted"/>
<dbReference type="PANTHER" id="PTHR43798:SF33">
    <property type="entry name" value="HYDROLASE, PUTATIVE (AFU_ORTHOLOGUE AFUA_2G14860)-RELATED"/>
    <property type="match status" value="1"/>
</dbReference>
<dbReference type="AlphaFoldDB" id="A0A848EIW1"/>
<dbReference type="Gene3D" id="3.40.50.1820">
    <property type="entry name" value="alpha/beta hydrolase"/>
    <property type="match status" value="1"/>
</dbReference>
<dbReference type="GO" id="GO:0016020">
    <property type="term" value="C:membrane"/>
    <property type="evidence" value="ECO:0007669"/>
    <property type="project" value="TreeGrafter"/>
</dbReference>